<dbReference type="InterPro" id="IPR037151">
    <property type="entry name" value="AlkB-like_sf"/>
</dbReference>
<keyword evidence="3" id="KW-1185">Reference proteome</keyword>
<dbReference type="InterPro" id="IPR032852">
    <property type="entry name" value="ALKBH2"/>
</dbReference>
<comment type="caution">
    <text evidence="2">The sequence shown here is derived from an EMBL/GenBank/DDBJ whole genome shotgun (WGS) entry which is preliminary data.</text>
</comment>
<dbReference type="InterPro" id="IPR005123">
    <property type="entry name" value="Oxoglu/Fe-dep_dioxygenase_dom"/>
</dbReference>
<dbReference type="Gene3D" id="2.60.120.590">
    <property type="entry name" value="Alpha-ketoglutarate-dependent dioxygenase AlkB-like"/>
    <property type="match status" value="1"/>
</dbReference>
<dbReference type="Proteomes" id="UP001224392">
    <property type="component" value="Unassembled WGS sequence"/>
</dbReference>
<feature type="domain" description="Fe2OG dioxygenase" evidence="1">
    <location>
        <begin position="1"/>
        <end position="104"/>
    </location>
</feature>
<name>A0ABQ6M1M4_9GAMM</name>
<reference evidence="2 3" key="1">
    <citation type="submission" date="2023-04" db="EMBL/GenBank/DDBJ databases">
        <title>Marinobulbifer ophiurae gen. nov., sp. Nov., isolate from tissue of brittle star Ophioplocus japonicus.</title>
        <authorList>
            <person name="Kawano K."/>
            <person name="Sawayama S."/>
            <person name="Nakagawa S."/>
        </authorList>
    </citation>
    <scope>NUCLEOTIDE SEQUENCE [LARGE SCALE GENOMIC DNA]</scope>
    <source>
        <strain evidence="2 3">NKW57</strain>
    </source>
</reference>
<dbReference type="InterPro" id="IPR027450">
    <property type="entry name" value="AlkB-like"/>
</dbReference>
<evidence type="ECO:0000313" key="2">
    <source>
        <dbReference type="EMBL" id="GMG88256.1"/>
    </source>
</evidence>
<dbReference type="PROSITE" id="PS51471">
    <property type="entry name" value="FE2OG_OXY"/>
    <property type="match status" value="1"/>
</dbReference>
<evidence type="ECO:0000313" key="3">
    <source>
        <dbReference type="Proteomes" id="UP001224392"/>
    </source>
</evidence>
<dbReference type="EMBL" id="BSYJ01000005">
    <property type="protein sequence ID" value="GMG88256.1"/>
    <property type="molecule type" value="Genomic_DNA"/>
</dbReference>
<proteinExistence type="predicted"/>
<dbReference type="Pfam" id="PF13532">
    <property type="entry name" value="2OG-FeII_Oxy_2"/>
    <property type="match status" value="1"/>
</dbReference>
<protein>
    <recommendedName>
        <fullName evidence="1">Fe2OG dioxygenase domain-containing protein</fullName>
    </recommendedName>
</protein>
<organism evidence="2 3">
    <name type="scientific">Biformimicrobium ophioploci</name>
    <dbReference type="NCBI Taxonomy" id="3036711"/>
    <lineage>
        <taxon>Bacteria</taxon>
        <taxon>Pseudomonadati</taxon>
        <taxon>Pseudomonadota</taxon>
        <taxon>Gammaproteobacteria</taxon>
        <taxon>Cellvibrionales</taxon>
        <taxon>Microbulbiferaceae</taxon>
        <taxon>Biformimicrobium</taxon>
    </lineage>
</organism>
<gene>
    <name evidence="2" type="ORF">MNKW57_25770</name>
</gene>
<dbReference type="PANTHER" id="PTHR31573">
    <property type="entry name" value="ALPHA-KETOGLUTARATE-DEPENDENT DIOXYGENASE ALKB HOMOLOG 2"/>
    <property type="match status" value="1"/>
</dbReference>
<sequence>MLLNLYRDGVDSMGLHADNEPELGASPVVATVSLGAARPLRFRPNPSASGAGRTADGSRYLDLDLDHGSLLLTSGLVQQAWKHELPRRKRVGDPRISLTFRYICQ</sequence>
<dbReference type="SUPFAM" id="SSF51197">
    <property type="entry name" value="Clavaminate synthase-like"/>
    <property type="match status" value="1"/>
</dbReference>
<accession>A0ABQ6M1M4</accession>
<evidence type="ECO:0000259" key="1">
    <source>
        <dbReference type="PROSITE" id="PS51471"/>
    </source>
</evidence>
<dbReference type="PANTHER" id="PTHR31573:SF1">
    <property type="entry name" value="DNA OXIDATIVE DEMETHYLASE ALKBH2"/>
    <property type="match status" value="1"/>
</dbReference>